<organism evidence="1">
    <name type="scientific">Medicago truncatula</name>
    <name type="common">Barrel medic</name>
    <name type="synonym">Medicago tribuloides</name>
    <dbReference type="NCBI Taxonomy" id="3880"/>
    <lineage>
        <taxon>Eukaryota</taxon>
        <taxon>Viridiplantae</taxon>
        <taxon>Streptophyta</taxon>
        <taxon>Embryophyta</taxon>
        <taxon>Tracheophyta</taxon>
        <taxon>Spermatophyta</taxon>
        <taxon>Magnoliopsida</taxon>
        <taxon>eudicotyledons</taxon>
        <taxon>Gunneridae</taxon>
        <taxon>Pentapetalae</taxon>
        <taxon>rosids</taxon>
        <taxon>fabids</taxon>
        <taxon>Fabales</taxon>
        <taxon>Fabaceae</taxon>
        <taxon>Papilionoideae</taxon>
        <taxon>50 kb inversion clade</taxon>
        <taxon>NPAAA clade</taxon>
        <taxon>Hologalegina</taxon>
        <taxon>IRL clade</taxon>
        <taxon>Trifolieae</taxon>
        <taxon>Medicago</taxon>
    </lineage>
</organism>
<dbReference type="EMBL" id="BT147559">
    <property type="protein sequence ID" value="AFK47353.1"/>
    <property type="molecule type" value="mRNA"/>
</dbReference>
<evidence type="ECO:0000313" key="1">
    <source>
        <dbReference type="EMBL" id="AFK47353.1"/>
    </source>
</evidence>
<name>I3T4B1_MEDTR</name>
<accession>I3T4B1</accession>
<protein>
    <submittedName>
        <fullName evidence="1">Uncharacterized protein</fullName>
    </submittedName>
</protein>
<sequence>MIRIFKKGSLHLLCFRSLKILFLFLSLRKNLKRIRFSILLPRNPTGTCEEMCRRSLISLRSELRKLSINSWWNKRSKIS</sequence>
<reference evidence="1" key="1">
    <citation type="submission" date="2012-05" db="EMBL/GenBank/DDBJ databases">
        <authorList>
            <person name="Krishnakumar V."/>
            <person name="Cheung F."/>
            <person name="Xiao Y."/>
            <person name="Chan A."/>
            <person name="Moskal W.A."/>
            <person name="Town C.D."/>
        </authorList>
    </citation>
    <scope>NUCLEOTIDE SEQUENCE</scope>
</reference>
<proteinExistence type="evidence at transcript level"/>
<dbReference type="AlphaFoldDB" id="I3T4B1"/>